<dbReference type="InParanoid" id="J4I8E9"/>
<keyword evidence="7 12" id="KW-0175">Coiled coil</keyword>
<dbReference type="RefSeq" id="XP_012178574.1">
    <property type="nucleotide sequence ID" value="XM_012323184.1"/>
</dbReference>
<comment type="subcellular location">
    <subcellularLocation>
        <location evidence="1 11">Mitochondrion inner membrane</location>
        <topology evidence="1 11">Single-pass membrane protein</topology>
    </subcellularLocation>
</comment>
<evidence type="ECO:0000256" key="9">
    <source>
        <dbReference type="ARBA" id="ARBA00023136"/>
    </source>
</evidence>
<dbReference type="Proteomes" id="UP000006352">
    <property type="component" value="Unassembled WGS sequence"/>
</dbReference>
<comment type="similarity">
    <text evidence="2 11">Belongs to the MICOS complex subunit Mic60 family.</text>
</comment>
<dbReference type="AlphaFoldDB" id="J4I8E9"/>
<dbReference type="PANTHER" id="PTHR15415">
    <property type="entry name" value="MITOFILIN"/>
    <property type="match status" value="1"/>
</dbReference>
<evidence type="ECO:0000256" key="1">
    <source>
        <dbReference type="ARBA" id="ARBA00004434"/>
    </source>
</evidence>
<keyword evidence="4 11" id="KW-0812">Transmembrane</keyword>
<feature type="compositionally biased region" description="Polar residues" evidence="13">
    <location>
        <begin position="221"/>
        <end position="234"/>
    </location>
</feature>
<name>J4I8E9_9APHY</name>
<evidence type="ECO:0000256" key="2">
    <source>
        <dbReference type="ARBA" id="ARBA00010877"/>
    </source>
</evidence>
<dbReference type="GO" id="GO:0042407">
    <property type="term" value="P:cristae formation"/>
    <property type="evidence" value="ECO:0007669"/>
    <property type="project" value="TreeGrafter"/>
</dbReference>
<feature type="region of interest" description="Disordered" evidence="13">
    <location>
        <begin position="268"/>
        <end position="288"/>
    </location>
</feature>
<keyword evidence="9 11" id="KW-0472">Membrane</keyword>
<comment type="subunit">
    <text evidence="11">Component of the mitochondrial contact site and cristae organizing system (MICOS) complex.</text>
</comment>
<evidence type="ECO:0000313" key="14">
    <source>
        <dbReference type="EMBL" id="CCL99291.1"/>
    </source>
</evidence>
<keyword evidence="15" id="KW-1185">Reference proteome</keyword>
<dbReference type="GO" id="GO:0061617">
    <property type="term" value="C:MICOS complex"/>
    <property type="evidence" value="ECO:0007669"/>
    <property type="project" value="TreeGrafter"/>
</dbReference>
<evidence type="ECO:0000256" key="13">
    <source>
        <dbReference type="SAM" id="MobiDB-lite"/>
    </source>
</evidence>
<dbReference type="HOGENOM" id="CLU_008024_1_1_1"/>
<feature type="region of interest" description="Disordered" evidence="13">
    <location>
        <begin position="216"/>
        <end position="239"/>
    </location>
</feature>
<keyword evidence="8 11" id="KW-0496">Mitochondrion</keyword>
<evidence type="ECO:0000256" key="6">
    <source>
        <dbReference type="ARBA" id="ARBA00022989"/>
    </source>
</evidence>
<accession>J4I8E9</accession>
<evidence type="ECO:0000256" key="11">
    <source>
        <dbReference type="RuleBase" id="RU363000"/>
    </source>
</evidence>
<keyword evidence="5 11" id="KW-0999">Mitochondrion inner membrane</keyword>
<protein>
    <recommendedName>
        <fullName evidence="3 11">MICOS complex subunit MIC60</fullName>
    </recommendedName>
    <alternativeName>
        <fullName evidence="11">Mitofilin</fullName>
    </alternativeName>
</protein>
<feature type="transmembrane region" description="Helical" evidence="11">
    <location>
        <begin position="46"/>
        <end position="66"/>
    </location>
</feature>
<organism evidence="14 15">
    <name type="scientific">Fibroporia radiculosa</name>
    <dbReference type="NCBI Taxonomy" id="599839"/>
    <lineage>
        <taxon>Eukaryota</taxon>
        <taxon>Fungi</taxon>
        <taxon>Dikarya</taxon>
        <taxon>Basidiomycota</taxon>
        <taxon>Agaricomycotina</taxon>
        <taxon>Agaricomycetes</taxon>
        <taxon>Polyporales</taxon>
        <taxon>Fibroporiaceae</taxon>
        <taxon>Fibroporia</taxon>
    </lineage>
</organism>
<proteinExistence type="inferred from homology"/>
<reference evidence="14 15" key="1">
    <citation type="journal article" date="2012" name="Appl. Environ. Microbiol.">
        <title>Short-read sequencing for genomic analysis of the brown rot fungus Fibroporia radiculosa.</title>
        <authorList>
            <person name="Tang J.D."/>
            <person name="Perkins A.D."/>
            <person name="Sonstegard T.S."/>
            <person name="Schroeder S.G."/>
            <person name="Burgess S.C."/>
            <person name="Diehl S.V."/>
        </authorList>
    </citation>
    <scope>NUCLEOTIDE SEQUENCE [LARGE SCALE GENOMIC DNA]</scope>
    <source>
        <strain evidence="14 15">TFFH 294</strain>
    </source>
</reference>
<feature type="coiled-coil region" evidence="12">
    <location>
        <begin position="342"/>
        <end position="377"/>
    </location>
</feature>
<gene>
    <name evidence="14" type="ORF">FIBRA_01307</name>
</gene>
<keyword evidence="6 11" id="KW-1133">Transmembrane helix</keyword>
<dbReference type="EMBL" id="HE796927">
    <property type="protein sequence ID" value="CCL99291.1"/>
    <property type="molecule type" value="Genomic_DNA"/>
</dbReference>
<evidence type="ECO:0000256" key="8">
    <source>
        <dbReference type="ARBA" id="ARBA00023128"/>
    </source>
</evidence>
<evidence type="ECO:0000256" key="4">
    <source>
        <dbReference type="ARBA" id="ARBA00022692"/>
    </source>
</evidence>
<dbReference type="Pfam" id="PF09731">
    <property type="entry name" value="Mitofilin"/>
    <property type="match status" value="1"/>
</dbReference>
<dbReference type="GeneID" id="24094202"/>
<dbReference type="InterPro" id="IPR019133">
    <property type="entry name" value="MIC60"/>
</dbReference>
<dbReference type="STRING" id="599839.J4I8E9"/>
<evidence type="ECO:0000313" key="15">
    <source>
        <dbReference type="Proteomes" id="UP000006352"/>
    </source>
</evidence>
<sequence>MNRALSVSRAVGTSSGRVAVRVTRRRLATEAPVQPPKKKRNILRRLVFYTTAATATFYVGSAFVAYKYPPYYDVFIEKVPLGPVVIQFGEDHDWDTLTLQKIIHSSKNAAGYIQGLVTGERDGASTPTALEKTKEAVDRTKEVVAQKAQASKAVAAERYQDSKDRLKSVASSLKTGVKKNEDQALEKGSKAAAIAVHQAVQFSEGVEELVRKAEAALTDKSAGTSREVTTTPSQPFVPLEVSAPHDTEAKEPARNGVVYDAPLPIGFEPPPGFSRPKPPKSTPAPTSVPAEVPLPPLPLVAPAVSEFSVSEPVISQLASVIDNLASYLNANPTAAEKARDILDAAKVDLTALATRIEAVKEEERHKLEAKLDDQTREYTIKLLELEMEAQDKLDNQEQDFRKFFDEEKAKFVHAYREKLNRELQTQSEIINERLKEEVVAQGIELQRRWIREIKVRVEQERGGRLAKLDELATNLKRLERIALDNSVYLDENIRIHALWSALRALSSSIDASVRKPFREELRILRHVAVAREDPLVSSVLENLEASDVPDVGVEPFADLATWFSTSVAPAVSKVALVPDQDAGLLSHLASHLVSSFTFRRQGLVSGNDVLSVLARAEYYMNEKDLDGATRELNQLRGTAKLLMSDWLDAARRRLEVMQALEVVQSQATLASLLVAQD</sequence>
<dbReference type="PANTHER" id="PTHR15415:SF7">
    <property type="entry name" value="MICOS COMPLEX SUBUNIT MIC60"/>
    <property type="match status" value="1"/>
</dbReference>
<evidence type="ECO:0000256" key="3">
    <source>
        <dbReference type="ARBA" id="ARBA00018116"/>
    </source>
</evidence>
<evidence type="ECO:0000256" key="5">
    <source>
        <dbReference type="ARBA" id="ARBA00022792"/>
    </source>
</evidence>
<dbReference type="OrthoDB" id="10261039at2759"/>
<comment type="function">
    <text evidence="10">Component of the MICOS complex, a large protein complex of the mitochondrial inner membrane that plays crucial roles in the maintenance of crista junctions, inner membrane architecture, and formation of contact sites to the outer membrane. Plays a role in keeping cristae membranes connected to the inner boundary membrane. Also promotes protein import via the mitochondrial intermembrane space assembly (MIA) pathway.</text>
</comment>
<evidence type="ECO:0000256" key="10">
    <source>
        <dbReference type="ARBA" id="ARBA00025571"/>
    </source>
</evidence>
<evidence type="ECO:0000256" key="12">
    <source>
        <dbReference type="SAM" id="Coils"/>
    </source>
</evidence>
<evidence type="ECO:0000256" key="7">
    <source>
        <dbReference type="ARBA" id="ARBA00023054"/>
    </source>
</evidence>